<dbReference type="SUPFAM" id="SSF90123">
    <property type="entry name" value="ABC transporter transmembrane region"/>
    <property type="match status" value="1"/>
</dbReference>
<dbReference type="SUPFAM" id="SSF52540">
    <property type="entry name" value="P-loop containing nucleoside triphosphate hydrolases"/>
    <property type="match status" value="1"/>
</dbReference>
<keyword evidence="2 7" id="KW-0812">Transmembrane</keyword>
<dbReference type="Gene3D" id="3.40.50.300">
    <property type="entry name" value="P-loop containing nucleotide triphosphate hydrolases"/>
    <property type="match status" value="1"/>
</dbReference>
<dbReference type="GO" id="GO:0042626">
    <property type="term" value="F:ATPase-coupled transmembrane transporter activity"/>
    <property type="evidence" value="ECO:0007669"/>
    <property type="project" value="TreeGrafter"/>
</dbReference>
<evidence type="ECO:0000313" key="10">
    <source>
        <dbReference type="Proteomes" id="UP000831151"/>
    </source>
</evidence>
<feature type="transmembrane region" description="Helical" evidence="7">
    <location>
        <begin position="271"/>
        <end position="288"/>
    </location>
</feature>
<dbReference type="CDD" id="cd03228">
    <property type="entry name" value="ABCC_MRP_Like"/>
    <property type="match status" value="1"/>
</dbReference>
<keyword evidence="6 7" id="KW-0472">Membrane</keyword>
<feature type="transmembrane region" description="Helical" evidence="7">
    <location>
        <begin position="53"/>
        <end position="71"/>
    </location>
</feature>
<dbReference type="AlphaFoldDB" id="A0A9E7IX16"/>
<sequence>MKKQVYKDIYKIKKSILPTVFLNALLCAAEPFIFVYISGYLLKFIIEAREISFIIKFSVAAAAISFALHYIKNITENYKLEYGDYLNTNEKNILIKKLFSLDFKDLEAKDTKDKILRHKEESDGMSTIYMEAMYQFYNFTVNIISIIIAIVSLISFYPALSKSVDIKVFGSKYFPLLIIFLMLVITYALINFRKRAEEKNEIDRETYAKKYKIYDYYMRLLSDYESLKQIKIYDEKAFILDDINENFVKSGLGLRKKIARRTGFSEGMDDLLLSTLGILFLIMLAIKAKGGLFGVDKIIIYYGAFKALCEAAKELIKTIGEEKALEPKIAILYDILNLKSDKKFEVKEKDFTETLISVKDLGFSYPDSKITQLKNLNLEIRRGEKIAIVGENGSGKTTFVNLLTGLYKANEGCLLIDGDVSSLDFTAKNIGVVSQDFYLFSFKLGENIATSENYNADECERVLKLANFEKAYDLEQYIYTDIDEDGVDISGGESQKIALARALYNDKDILIFDEPTSKLDPKSEMKIFESFNEAAKGKTVIFISHRMSACKFANRVILFHDGKIIDSAPHEELLKRNEKYKEMWSAQAKYFN</sequence>
<feature type="transmembrane region" description="Helical" evidence="7">
    <location>
        <begin position="136"/>
        <end position="160"/>
    </location>
</feature>
<evidence type="ECO:0000259" key="8">
    <source>
        <dbReference type="PROSITE" id="PS50893"/>
    </source>
</evidence>
<evidence type="ECO:0000256" key="5">
    <source>
        <dbReference type="ARBA" id="ARBA00022989"/>
    </source>
</evidence>
<dbReference type="KEGG" id="fms:M1R53_06660"/>
<dbReference type="GO" id="GO:0005886">
    <property type="term" value="C:plasma membrane"/>
    <property type="evidence" value="ECO:0007669"/>
    <property type="project" value="UniProtKB-SubCell"/>
</dbReference>
<dbReference type="EMBL" id="CP096649">
    <property type="protein sequence ID" value="UQK58916.1"/>
    <property type="molecule type" value="Genomic_DNA"/>
</dbReference>
<dbReference type="PROSITE" id="PS00211">
    <property type="entry name" value="ABC_TRANSPORTER_1"/>
    <property type="match status" value="1"/>
</dbReference>
<dbReference type="Gene3D" id="1.20.1560.10">
    <property type="entry name" value="ABC transporter type 1, transmembrane domain"/>
    <property type="match status" value="1"/>
</dbReference>
<comment type="subcellular location">
    <subcellularLocation>
        <location evidence="1">Cell membrane</location>
        <topology evidence="1">Multi-pass membrane protein</topology>
    </subcellularLocation>
</comment>
<protein>
    <submittedName>
        <fullName evidence="9">ABC transporter ATP-binding protein/permease</fullName>
    </submittedName>
</protein>
<dbReference type="InterPro" id="IPR003439">
    <property type="entry name" value="ABC_transporter-like_ATP-bd"/>
</dbReference>
<dbReference type="Proteomes" id="UP000831151">
    <property type="component" value="Chromosome"/>
</dbReference>
<feature type="transmembrane region" description="Helical" evidence="7">
    <location>
        <begin position="172"/>
        <end position="190"/>
    </location>
</feature>
<dbReference type="PANTHER" id="PTHR24221">
    <property type="entry name" value="ATP-BINDING CASSETTE SUB-FAMILY B"/>
    <property type="match status" value="1"/>
</dbReference>
<evidence type="ECO:0000256" key="6">
    <source>
        <dbReference type="ARBA" id="ARBA00023136"/>
    </source>
</evidence>
<dbReference type="InterPro" id="IPR036640">
    <property type="entry name" value="ABC1_TM_sf"/>
</dbReference>
<dbReference type="InterPro" id="IPR003593">
    <property type="entry name" value="AAA+_ATPase"/>
</dbReference>
<dbReference type="InterPro" id="IPR039421">
    <property type="entry name" value="Type_1_exporter"/>
</dbReference>
<proteinExistence type="predicted"/>
<keyword evidence="3" id="KW-0547">Nucleotide-binding</keyword>
<evidence type="ECO:0000256" key="4">
    <source>
        <dbReference type="ARBA" id="ARBA00022840"/>
    </source>
</evidence>
<dbReference type="PROSITE" id="PS50893">
    <property type="entry name" value="ABC_TRANSPORTER_2"/>
    <property type="match status" value="1"/>
</dbReference>
<organism evidence="9 10">
    <name type="scientific">Fenollaria massiliensis</name>
    <dbReference type="NCBI Taxonomy" id="938288"/>
    <lineage>
        <taxon>Bacteria</taxon>
        <taxon>Bacillati</taxon>
        <taxon>Bacillota</taxon>
        <taxon>Clostridia</taxon>
        <taxon>Eubacteriales</taxon>
        <taxon>Fenollaria</taxon>
    </lineage>
</organism>
<keyword evidence="4 9" id="KW-0067">ATP-binding</keyword>
<dbReference type="Pfam" id="PF00005">
    <property type="entry name" value="ABC_tran"/>
    <property type="match status" value="1"/>
</dbReference>
<dbReference type="GO" id="GO:0016887">
    <property type="term" value="F:ATP hydrolysis activity"/>
    <property type="evidence" value="ECO:0007669"/>
    <property type="project" value="InterPro"/>
</dbReference>
<feature type="domain" description="ABC transporter" evidence="8">
    <location>
        <begin position="356"/>
        <end position="586"/>
    </location>
</feature>
<dbReference type="InterPro" id="IPR017871">
    <property type="entry name" value="ABC_transporter-like_CS"/>
</dbReference>
<feature type="transmembrane region" description="Helical" evidence="7">
    <location>
        <begin position="20"/>
        <end position="41"/>
    </location>
</feature>
<evidence type="ECO:0000256" key="7">
    <source>
        <dbReference type="SAM" id="Phobius"/>
    </source>
</evidence>
<keyword evidence="5 7" id="KW-1133">Transmembrane helix</keyword>
<dbReference type="RefSeq" id="WP_249242458.1">
    <property type="nucleotide sequence ID" value="NZ_CP096649.1"/>
</dbReference>
<dbReference type="InterPro" id="IPR027417">
    <property type="entry name" value="P-loop_NTPase"/>
</dbReference>
<evidence type="ECO:0000256" key="1">
    <source>
        <dbReference type="ARBA" id="ARBA00004651"/>
    </source>
</evidence>
<gene>
    <name evidence="9" type="ORF">M1R53_06660</name>
</gene>
<dbReference type="SMART" id="SM00382">
    <property type="entry name" value="AAA"/>
    <property type="match status" value="1"/>
</dbReference>
<dbReference type="GO" id="GO:0005524">
    <property type="term" value="F:ATP binding"/>
    <property type="evidence" value="ECO:0007669"/>
    <property type="project" value="UniProtKB-KW"/>
</dbReference>
<evidence type="ECO:0000313" key="9">
    <source>
        <dbReference type="EMBL" id="UQK58916.1"/>
    </source>
</evidence>
<keyword evidence="10" id="KW-1185">Reference proteome</keyword>
<reference evidence="9" key="1">
    <citation type="submission" date="2022-04" db="EMBL/GenBank/DDBJ databases">
        <title>Complete genome sequences of Ezakiella coagulans and Fenollaria massiliensis.</title>
        <authorList>
            <person name="France M.T."/>
            <person name="Clifford J."/>
            <person name="Narina S."/>
            <person name="Rutt L."/>
            <person name="Ravel J."/>
        </authorList>
    </citation>
    <scope>NUCLEOTIDE SEQUENCE</scope>
    <source>
        <strain evidence="9">C0061C2</strain>
    </source>
</reference>
<name>A0A9E7IX16_9FIRM</name>
<evidence type="ECO:0000256" key="2">
    <source>
        <dbReference type="ARBA" id="ARBA00022692"/>
    </source>
</evidence>
<evidence type="ECO:0000256" key="3">
    <source>
        <dbReference type="ARBA" id="ARBA00022741"/>
    </source>
</evidence>
<dbReference type="PANTHER" id="PTHR24221:SF654">
    <property type="entry name" value="ATP-BINDING CASSETTE SUB-FAMILY B MEMBER 6"/>
    <property type="match status" value="1"/>
</dbReference>
<accession>A0A9E7IX16</accession>